<accession>A0AB40CJA0</accession>
<reference evidence="13" key="1">
    <citation type="submission" date="2025-08" db="UniProtKB">
        <authorList>
            <consortium name="RefSeq"/>
        </authorList>
    </citation>
    <scope>IDENTIFICATION</scope>
</reference>
<feature type="chain" id="PRO_5044042029" description="Purple acid phosphatase" evidence="7">
    <location>
        <begin position="23"/>
        <end position="654"/>
    </location>
</feature>
<keyword evidence="4" id="KW-0964">Secreted</keyword>
<dbReference type="GO" id="GO:0003993">
    <property type="term" value="F:acid phosphatase activity"/>
    <property type="evidence" value="ECO:0007669"/>
    <property type="project" value="UniProtKB-EC"/>
</dbReference>
<evidence type="ECO:0000256" key="7">
    <source>
        <dbReference type="RuleBase" id="RU361203"/>
    </source>
</evidence>
<keyword evidence="5 7" id="KW-0732">Signal</keyword>
<dbReference type="Pfam" id="PF14008">
    <property type="entry name" value="Metallophos_C"/>
    <property type="match status" value="1"/>
</dbReference>
<evidence type="ECO:0000256" key="5">
    <source>
        <dbReference type="ARBA" id="ARBA00022729"/>
    </source>
</evidence>
<comment type="similarity">
    <text evidence="2 7">Belongs to the metallophosphoesterase superfamily. Purple acid phosphatase family.</text>
</comment>
<keyword evidence="8" id="KW-0812">Transmembrane</keyword>
<keyword evidence="7" id="KW-0378">Hydrolase</keyword>
<dbReference type="CDD" id="cd00839">
    <property type="entry name" value="MPP_PAPs"/>
    <property type="match status" value="1"/>
</dbReference>
<gene>
    <name evidence="13" type="primary">LOC120277378</name>
</gene>
<evidence type="ECO:0000256" key="6">
    <source>
        <dbReference type="ARBA" id="ARBA00023180"/>
    </source>
</evidence>
<protein>
    <recommendedName>
        <fullName evidence="7">Purple acid phosphatase</fullName>
        <ecNumber evidence="7">3.1.3.2</ecNumber>
    </recommendedName>
</protein>
<dbReference type="Gene3D" id="3.60.21.10">
    <property type="match status" value="1"/>
</dbReference>
<comment type="subcellular location">
    <subcellularLocation>
        <location evidence="1">Secreted</location>
    </subcellularLocation>
</comment>
<name>A0AB40CJA0_DIOCR</name>
<dbReference type="Proteomes" id="UP001515500">
    <property type="component" value="Chromosome 15"/>
</dbReference>
<feature type="domain" description="Purple acid phosphatase C-terminal" evidence="10">
    <location>
        <begin position="508"/>
        <end position="576"/>
    </location>
</feature>
<dbReference type="Pfam" id="PF16656">
    <property type="entry name" value="Pur_ac_phosph_N"/>
    <property type="match status" value="1"/>
</dbReference>
<keyword evidence="6" id="KW-0325">Glycoprotein</keyword>
<dbReference type="InterPro" id="IPR015914">
    <property type="entry name" value="PAPs_N"/>
</dbReference>
<evidence type="ECO:0000259" key="10">
    <source>
        <dbReference type="Pfam" id="PF14008"/>
    </source>
</evidence>
<feature type="domain" description="Purple acid phosphatase N-terminal" evidence="11">
    <location>
        <begin position="143"/>
        <end position="247"/>
    </location>
</feature>
<dbReference type="Pfam" id="PF00149">
    <property type="entry name" value="Metallophos"/>
    <property type="match status" value="1"/>
</dbReference>
<dbReference type="InterPro" id="IPR041792">
    <property type="entry name" value="MPP_PAP"/>
</dbReference>
<dbReference type="PANTHER" id="PTHR45778">
    <property type="entry name" value="PURPLE ACID PHOSPHATASE-RELATED"/>
    <property type="match status" value="1"/>
</dbReference>
<dbReference type="InterPro" id="IPR004843">
    <property type="entry name" value="Calcineurin-like_PHP"/>
</dbReference>
<feature type="transmembrane region" description="Helical" evidence="8">
    <location>
        <begin position="610"/>
        <end position="631"/>
    </location>
</feature>
<dbReference type="RefSeq" id="XP_039140130.1">
    <property type="nucleotide sequence ID" value="XM_039284196.1"/>
</dbReference>
<evidence type="ECO:0000256" key="1">
    <source>
        <dbReference type="ARBA" id="ARBA00004613"/>
    </source>
</evidence>
<keyword evidence="8" id="KW-1133">Transmembrane helix</keyword>
<evidence type="ECO:0000259" key="9">
    <source>
        <dbReference type="Pfam" id="PF00149"/>
    </source>
</evidence>
<dbReference type="SUPFAM" id="SSF49363">
    <property type="entry name" value="Purple acid phosphatase, N-terminal domain"/>
    <property type="match status" value="1"/>
</dbReference>
<dbReference type="GeneID" id="120277378"/>
<dbReference type="PANTHER" id="PTHR45778:SF7">
    <property type="entry name" value="PURPLE ACID PHOSPHATASE"/>
    <property type="match status" value="1"/>
</dbReference>
<keyword evidence="8" id="KW-0472">Membrane</keyword>
<dbReference type="GO" id="GO:0005576">
    <property type="term" value="C:extracellular region"/>
    <property type="evidence" value="ECO:0007669"/>
    <property type="project" value="UniProtKB-SubCell"/>
</dbReference>
<evidence type="ECO:0000256" key="8">
    <source>
        <dbReference type="SAM" id="Phobius"/>
    </source>
</evidence>
<evidence type="ECO:0000256" key="3">
    <source>
        <dbReference type="ARBA" id="ARBA00011738"/>
    </source>
</evidence>
<dbReference type="Gene3D" id="2.60.40.380">
    <property type="entry name" value="Purple acid phosphatase-like, N-terminal"/>
    <property type="match status" value="1"/>
</dbReference>
<feature type="domain" description="Calcineurin-like phosphoesterase" evidence="9">
    <location>
        <begin position="260"/>
        <end position="485"/>
    </location>
</feature>
<dbReference type="SUPFAM" id="SSF56300">
    <property type="entry name" value="Metallo-dependent phosphatases"/>
    <property type="match status" value="1"/>
</dbReference>
<comment type="catalytic activity">
    <reaction evidence="7">
        <text>a phosphate monoester + H2O = an alcohol + phosphate</text>
        <dbReference type="Rhea" id="RHEA:15017"/>
        <dbReference type="ChEBI" id="CHEBI:15377"/>
        <dbReference type="ChEBI" id="CHEBI:30879"/>
        <dbReference type="ChEBI" id="CHEBI:43474"/>
        <dbReference type="ChEBI" id="CHEBI:67140"/>
        <dbReference type="EC" id="3.1.3.2"/>
    </reaction>
</comment>
<comment type="subunit">
    <text evidence="3">Homodimer.</text>
</comment>
<dbReference type="InterPro" id="IPR025733">
    <property type="entry name" value="PAPs_C"/>
</dbReference>
<evidence type="ECO:0000256" key="2">
    <source>
        <dbReference type="ARBA" id="ARBA00008723"/>
    </source>
</evidence>
<dbReference type="InterPro" id="IPR029052">
    <property type="entry name" value="Metallo-depent_PP-like"/>
</dbReference>
<dbReference type="AlphaFoldDB" id="A0AB40CJA0"/>
<dbReference type="InterPro" id="IPR008963">
    <property type="entry name" value="Purple_acid_Pase-like_N"/>
</dbReference>
<feature type="signal peptide" evidence="7">
    <location>
        <begin position="1"/>
        <end position="22"/>
    </location>
</feature>
<evidence type="ECO:0000313" key="13">
    <source>
        <dbReference type="RefSeq" id="XP_039140130.1"/>
    </source>
</evidence>
<evidence type="ECO:0000259" key="11">
    <source>
        <dbReference type="Pfam" id="PF16656"/>
    </source>
</evidence>
<evidence type="ECO:0000256" key="4">
    <source>
        <dbReference type="ARBA" id="ARBA00022525"/>
    </source>
</evidence>
<organism evidence="12 13">
    <name type="scientific">Dioscorea cayennensis subsp. rotundata</name>
    <name type="common">White Guinea yam</name>
    <name type="synonym">Dioscorea rotundata</name>
    <dbReference type="NCBI Taxonomy" id="55577"/>
    <lineage>
        <taxon>Eukaryota</taxon>
        <taxon>Viridiplantae</taxon>
        <taxon>Streptophyta</taxon>
        <taxon>Embryophyta</taxon>
        <taxon>Tracheophyta</taxon>
        <taxon>Spermatophyta</taxon>
        <taxon>Magnoliopsida</taxon>
        <taxon>Liliopsida</taxon>
        <taxon>Dioscoreales</taxon>
        <taxon>Dioscoreaceae</taxon>
        <taxon>Dioscorea</taxon>
    </lineage>
</organism>
<dbReference type="EC" id="3.1.3.2" evidence="7"/>
<evidence type="ECO:0000313" key="12">
    <source>
        <dbReference type="Proteomes" id="UP001515500"/>
    </source>
</evidence>
<proteinExistence type="inferred from homology"/>
<keyword evidence="12" id="KW-1185">Reference proteome</keyword>
<sequence length="654" mass="73435">MNSSKLLPLLLLLFLLPSHSLAASISATPLTLTKSGRTITIRWSGIDSPSELDWLGIYSPSNSPDDHFIGYRFLNGSETWRSGSGSISIPLVNTRSDYEFRIFRWTRDEVNYRHHDHDHNPLPGIRHRLASSAVVRFENASAPDQVHLALTDRVGEMRVLFVTGKGLEAVVEYGSDSGLAVGRRVAATAVTRYERSDMCDSPANSSLGWRDPGFIHDGLMAGLNPGKRYYYRVGSDVIGWSDIYSFVSPDSNETIAFMFGDMGAYTPYSTFYRTQDESKATVKWILRDIEALGDKPALVSHIGDISYARGFSWIWDEFFNQIEPIASRVPYHVCIGNHEYDWPSQPWRPYWAYGVYGTDGGGECGVPYSLKFRMPGNSSFPTGTQAPDTKNLYYSFDAGVVHFLYISTETNFLKGSDQYNFIKADLEGVDREKTPFIVVQGHRPMYTTSNEIRDAPMRERLLESLEPLLVDNNVTLALWGHVHRYERFCPLKNYTCVDYSSNSTAWGAPVHVVIGMAGQDWQPIWEPRPDHPDVPIFPQPERSMYRGGEFGYTRLVATREKLTLTYIGNHDGEMHDMVEIPSGIVVAKDEGNVQVKVGDVAVPVESSHSLYLKAGGILILGLFIGFALGFATRCRRDAVPVTRNTWTPVKNEEI</sequence>
<dbReference type="GO" id="GO:0046872">
    <property type="term" value="F:metal ion binding"/>
    <property type="evidence" value="ECO:0007669"/>
    <property type="project" value="InterPro"/>
</dbReference>